<sequence length="279" mass="29569">MGQIAVGVNGSSGSLAAVDWAAEEAASRGAGLQLVNASLWPEHQVAAVRESRDDRTERATALLTEASERARTRHPEVVTATEETEDAPSRLLLARATRAELLVLGSHRAGNGSGYVSGPVAQEVLAAAERPVVLVREGNSPDGGKRVVLGLDVQHPADELLDFAFDFAARREVPLHIVSAWHSTLLHRRNGTDGEAAERLRTALSAATERHRKQFAQVDVTEEVVHDRPGNSLLGAASDAGLLVVGRRMRRAVVGTHIGAVTQAALHHVACPVAVVSHA</sequence>
<dbReference type="PANTHER" id="PTHR46268:SF6">
    <property type="entry name" value="UNIVERSAL STRESS PROTEIN UP12"/>
    <property type="match status" value="1"/>
</dbReference>
<accession>A0ABZ1LJW0</accession>
<dbReference type="Pfam" id="PF00582">
    <property type="entry name" value="Usp"/>
    <property type="match status" value="2"/>
</dbReference>
<dbReference type="PANTHER" id="PTHR46268">
    <property type="entry name" value="STRESS RESPONSE PROTEIN NHAX"/>
    <property type="match status" value="1"/>
</dbReference>
<protein>
    <submittedName>
        <fullName evidence="3">Universal stress protein</fullName>
    </submittedName>
</protein>
<feature type="domain" description="UspA" evidence="2">
    <location>
        <begin position="145"/>
        <end position="276"/>
    </location>
</feature>
<dbReference type="Gene3D" id="3.40.50.620">
    <property type="entry name" value="HUPs"/>
    <property type="match status" value="2"/>
</dbReference>
<organism evidence="3 4">
    <name type="scientific">Streptomyces zaomyceticus</name>
    <dbReference type="NCBI Taxonomy" id="68286"/>
    <lineage>
        <taxon>Bacteria</taxon>
        <taxon>Bacillati</taxon>
        <taxon>Actinomycetota</taxon>
        <taxon>Actinomycetes</taxon>
        <taxon>Kitasatosporales</taxon>
        <taxon>Streptomycetaceae</taxon>
        <taxon>Streptomyces</taxon>
    </lineage>
</organism>
<evidence type="ECO:0000313" key="4">
    <source>
        <dbReference type="Proteomes" id="UP001622594"/>
    </source>
</evidence>
<dbReference type="EMBL" id="CP108188">
    <property type="protein sequence ID" value="WTR74806.1"/>
    <property type="molecule type" value="Genomic_DNA"/>
</dbReference>
<dbReference type="SUPFAM" id="SSF52402">
    <property type="entry name" value="Adenine nucleotide alpha hydrolases-like"/>
    <property type="match status" value="2"/>
</dbReference>
<keyword evidence="4" id="KW-1185">Reference proteome</keyword>
<evidence type="ECO:0000256" key="1">
    <source>
        <dbReference type="ARBA" id="ARBA00008791"/>
    </source>
</evidence>
<comment type="similarity">
    <text evidence="1">Belongs to the universal stress protein A family.</text>
</comment>
<name>A0ABZ1LJW0_9ACTN</name>
<dbReference type="PRINTS" id="PR01438">
    <property type="entry name" value="UNVRSLSTRESS"/>
</dbReference>
<dbReference type="InterPro" id="IPR014729">
    <property type="entry name" value="Rossmann-like_a/b/a_fold"/>
</dbReference>
<dbReference type="Proteomes" id="UP001622594">
    <property type="component" value="Chromosome"/>
</dbReference>
<feature type="domain" description="UspA" evidence="2">
    <location>
        <begin position="3"/>
        <end position="136"/>
    </location>
</feature>
<dbReference type="RefSeq" id="WP_327159797.1">
    <property type="nucleotide sequence ID" value="NZ_CP108188.1"/>
</dbReference>
<evidence type="ECO:0000313" key="3">
    <source>
        <dbReference type="EMBL" id="WTR74806.1"/>
    </source>
</evidence>
<proteinExistence type="inferred from homology"/>
<dbReference type="InterPro" id="IPR006015">
    <property type="entry name" value="Universal_stress_UspA"/>
</dbReference>
<reference evidence="3 4" key="1">
    <citation type="submission" date="2022-10" db="EMBL/GenBank/DDBJ databases">
        <title>The complete genomes of actinobacterial strains from the NBC collection.</title>
        <authorList>
            <person name="Joergensen T.S."/>
            <person name="Alvarez Arevalo M."/>
            <person name="Sterndorff E.B."/>
            <person name="Faurdal D."/>
            <person name="Vuksanovic O."/>
            <person name="Mourched A.-S."/>
            <person name="Charusanti P."/>
            <person name="Shaw S."/>
            <person name="Blin K."/>
            <person name="Weber T."/>
        </authorList>
    </citation>
    <scope>NUCLEOTIDE SEQUENCE [LARGE SCALE GENOMIC DNA]</scope>
    <source>
        <strain evidence="3 4">NBC_00123</strain>
    </source>
</reference>
<dbReference type="InterPro" id="IPR006016">
    <property type="entry name" value="UspA"/>
</dbReference>
<gene>
    <name evidence="3" type="ORF">OG814_38775</name>
</gene>
<evidence type="ECO:0000259" key="2">
    <source>
        <dbReference type="Pfam" id="PF00582"/>
    </source>
</evidence>